<evidence type="ECO:0000256" key="23">
    <source>
        <dbReference type="ARBA" id="ARBA00055181"/>
    </source>
</evidence>
<keyword evidence="13 26" id="KW-0862">Zinc</keyword>
<dbReference type="GO" id="GO:0031965">
    <property type="term" value="C:nuclear membrane"/>
    <property type="evidence" value="ECO:0007669"/>
    <property type="project" value="UniProtKB-SubCell"/>
</dbReference>
<dbReference type="InterPro" id="IPR036875">
    <property type="entry name" value="Znf_CCHC_sf"/>
</dbReference>
<keyword evidence="8 26" id="KW-0507">mRNA processing</keyword>
<dbReference type="FunFam" id="3.30.1370.10:FF:000016">
    <property type="entry name" value="Putative splicing factor 1"/>
    <property type="match status" value="1"/>
</dbReference>
<dbReference type="Proteomes" id="UP001367676">
    <property type="component" value="Unassembled WGS sequence"/>
</dbReference>
<dbReference type="GO" id="GO:0051028">
    <property type="term" value="P:mRNA transport"/>
    <property type="evidence" value="ECO:0007669"/>
    <property type="project" value="UniProtKB-KW"/>
</dbReference>
<evidence type="ECO:0000256" key="21">
    <source>
        <dbReference type="ARBA" id="ARBA00023187"/>
    </source>
</evidence>
<feature type="compositionally biased region" description="Low complexity" evidence="27">
    <location>
        <begin position="615"/>
        <end position="624"/>
    </location>
</feature>
<feature type="compositionally biased region" description="Pro residues" evidence="27">
    <location>
        <begin position="742"/>
        <end position="752"/>
    </location>
</feature>
<gene>
    <name evidence="29" type="ORF">V9T40_011949</name>
</gene>
<dbReference type="Pfam" id="PF22675">
    <property type="entry name" value="KH-I_KHDC4-BBP"/>
    <property type="match status" value="1"/>
</dbReference>
<evidence type="ECO:0000256" key="1">
    <source>
        <dbReference type="ARBA" id="ARBA00004567"/>
    </source>
</evidence>
<name>A0AAN9TA91_9HEMI</name>
<evidence type="ECO:0000256" key="25">
    <source>
        <dbReference type="PROSITE-ProRule" id="PRU00117"/>
    </source>
</evidence>
<dbReference type="PROSITE" id="PS50084">
    <property type="entry name" value="KH_TYPE_1"/>
    <property type="match status" value="1"/>
</dbReference>
<dbReference type="SMART" id="SM00322">
    <property type="entry name" value="KH"/>
    <property type="match status" value="1"/>
</dbReference>
<evidence type="ECO:0000256" key="13">
    <source>
        <dbReference type="ARBA" id="ARBA00022833"/>
    </source>
</evidence>
<evidence type="ECO:0000256" key="5">
    <source>
        <dbReference type="ARBA" id="ARBA00022448"/>
    </source>
</evidence>
<dbReference type="SUPFAM" id="SSF57756">
    <property type="entry name" value="Retrovirus zinc finger-like domains"/>
    <property type="match status" value="1"/>
</dbReference>
<keyword evidence="5" id="KW-0813">Transport</keyword>
<dbReference type="InterPro" id="IPR036612">
    <property type="entry name" value="KH_dom_type_1_sf"/>
</dbReference>
<evidence type="ECO:0000313" key="29">
    <source>
        <dbReference type="EMBL" id="KAK7575663.1"/>
    </source>
</evidence>
<sequence length="752" mass="82276">MSNFTSPGSVSRNSCNPSRNNAELTGTYTPFRPFLQVAIESDEIDPNNTNAQVEEVRYQTITMLPEYRNKSLEELRFEDFIAKRYKVRQPVPGAFTQPTFVSPFASTSGTLVNNSTNNSHAIWRSQYNNNYNEIGTNIQFQPFLDIDCLRNSRAMEVRYQTITLMPEYRDKSVEELRLEDYAAYRKHVRKEKISSGSISPTENSYEDKLCKVCIDSAANVVLIPCGHLTSTESERKRRKKSRWGAEETDKTLIPGMPTVLPTNLSKEQEEAYVLQLQIEEVSRKLRTGDLGIPANPEERSPSPEPIYSFDGKRLNTREYRTRKRLEEERHQLIGRMIKINPGFKPPADYKPPLTRVSDKVMIPQDIHPDINFVGLLIGPRGNTLKSMEHETGAKIIIRGKGSVKEGKVGRKDGQPLPGENEPLHAYVTANNPEYVKKAVDKIKEIIRQGVEVPEGQNDLRRQQLRELALLNGTLRENDGSRCTNCGATDHKSWACPDKPNVTMNVLCTICGGAGHLSKDCKQKRPGQTLPNAPAQDKAKIDQEYMSLMAELGEGPPPPAMSNRGDSGGSEKNRSSGHLFDRQSQPRAIAAPPLGMPAPVPLMSNAVPPPPSLWNAGPPGASMGNMPPPPPPPGSSSGGLPNSAPPLLPPPMQPWPGMMPPSAFQMPPPPSKSSAGATSTTSNPSTTASGMPPPHLMGPWGSAPGHMMPPHPMWHAPAGYPGMKGMGPPGGLPGNLPSSVLMAPPPPPPPPPS</sequence>
<dbReference type="InterPro" id="IPR045071">
    <property type="entry name" value="BBP-like"/>
</dbReference>
<dbReference type="Gene3D" id="3.30.1370.10">
    <property type="entry name" value="K Homology domain, type 1"/>
    <property type="match status" value="1"/>
</dbReference>
<keyword evidence="12" id="KW-0509">mRNA transport</keyword>
<comment type="similarity">
    <text evidence="3">Belongs to the nucleoporin GLFG family.</text>
</comment>
<feature type="domain" description="CCHC-type" evidence="28">
    <location>
        <begin position="507"/>
        <end position="522"/>
    </location>
</feature>
<dbReference type="Gene3D" id="1.10.10.2360">
    <property type="match status" value="2"/>
</dbReference>
<dbReference type="EMBL" id="JBBCAQ010000036">
    <property type="protein sequence ID" value="KAK7575663.1"/>
    <property type="molecule type" value="Genomic_DNA"/>
</dbReference>
<evidence type="ECO:0000256" key="8">
    <source>
        <dbReference type="ARBA" id="ARBA00022664"/>
    </source>
</evidence>
<dbReference type="GO" id="GO:0048024">
    <property type="term" value="P:regulation of mRNA splicing, via spliceosome"/>
    <property type="evidence" value="ECO:0007669"/>
    <property type="project" value="TreeGrafter"/>
</dbReference>
<comment type="function">
    <text evidence="23">Necessary for the ATP-dependent first step of spliceosome assembly. Binds to the intron branch point sequence (BPS) 5'-UACUAAC-3' of the pre-mRNA. May act as transcription repressor.</text>
</comment>
<keyword evidence="17" id="KW-0811">Translocation</keyword>
<dbReference type="PANTHER" id="PTHR11208">
    <property type="entry name" value="RNA-BINDING PROTEIN RELATED"/>
    <property type="match status" value="1"/>
</dbReference>
<keyword evidence="21 26" id="KW-0508">mRNA splicing</keyword>
<evidence type="ECO:0000259" key="28">
    <source>
        <dbReference type="PROSITE" id="PS50158"/>
    </source>
</evidence>
<dbReference type="GO" id="GO:0003729">
    <property type="term" value="F:mRNA binding"/>
    <property type="evidence" value="ECO:0007669"/>
    <property type="project" value="TreeGrafter"/>
</dbReference>
<evidence type="ECO:0000256" key="17">
    <source>
        <dbReference type="ARBA" id="ARBA00023010"/>
    </source>
</evidence>
<evidence type="ECO:0000256" key="11">
    <source>
        <dbReference type="ARBA" id="ARBA00022771"/>
    </source>
</evidence>
<comment type="similarity">
    <text evidence="4 26">Belongs to the BBP/SF1 family.</text>
</comment>
<keyword evidence="9 26" id="KW-0479">Metal-binding</keyword>
<evidence type="ECO:0000256" key="16">
    <source>
        <dbReference type="ARBA" id="ARBA00022990"/>
    </source>
</evidence>
<feature type="region of interest" description="Disordered" evidence="27">
    <location>
        <begin position="610"/>
        <end position="752"/>
    </location>
</feature>
<dbReference type="Pfam" id="PF16275">
    <property type="entry name" value="SF1-HH"/>
    <property type="match status" value="1"/>
</dbReference>
<keyword evidence="7" id="KW-0597">Phosphoprotein</keyword>
<comment type="function">
    <text evidence="26">Necessary for the splicing of pre-mRNA. Has a role in the recognition of the branch site (5'-UACUAAC-3'), the pyrimidine tract and the 3'-splice site at the 3'-end of introns.</text>
</comment>
<dbReference type="GO" id="GO:0006606">
    <property type="term" value="P:protein import into nucleus"/>
    <property type="evidence" value="ECO:0007669"/>
    <property type="project" value="UniProtKB-ARBA"/>
</dbReference>
<dbReference type="GO" id="GO:0008270">
    <property type="term" value="F:zinc ion binding"/>
    <property type="evidence" value="ECO:0007669"/>
    <property type="project" value="UniProtKB-UniRule"/>
</dbReference>
<evidence type="ECO:0000256" key="20">
    <source>
        <dbReference type="ARBA" id="ARBA00023163"/>
    </source>
</evidence>
<evidence type="ECO:0000256" key="19">
    <source>
        <dbReference type="ARBA" id="ARBA00023132"/>
    </source>
</evidence>
<accession>A0AAN9TA91</accession>
<evidence type="ECO:0000256" key="24">
    <source>
        <dbReference type="PROSITE-ProRule" id="PRU00047"/>
    </source>
</evidence>
<keyword evidence="30" id="KW-1185">Reference proteome</keyword>
<dbReference type="Gene3D" id="3.30.40.10">
    <property type="entry name" value="Zinc/RING finger domain, C3HC4 (zinc finger)"/>
    <property type="match status" value="1"/>
</dbReference>
<keyword evidence="10 26" id="KW-0747">Spliceosome</keyword>
<dbReference type="SUPFAM" id="SSF54791">
    <property type="entry name" value="Eukaryotic type KH-domain (KH-domain type I)"/>
    <property type="match status" value="1"/>
</dbReference>
<dbReference type="PANTHER" id="PTHR11208:SF45">
    <property type="entry name" value="SPLICING FACTOR 1"/>
    <property type="match status" value="1"/>
</dbReference>
<evidence type="ECO:0000256" key="18">
    <source>
        <dbReference type="ARBA" id="ARBA00023015"/>
    </source>
</evidence>
<dbReference type="InterPro" id="IPR032570">
    <property type="entry name" value="SF1-HH"/>
</dbReference>
<evidence type="ECO:0000256" key="26">
    <source>
        <dbReference type="RuleBase" id="RU367126"/>
    </source>
</evidence>
<evidence type="ECO:0000256" key="6">
    <source>
        <dbReference type="ARBA" id="ARBA00022491"/>
    </source>
</evidence>
<evidence type="ECO:0000256" key="3">
    <source>
        <dbReference type="ARBA" id="ARBA00008926"/>
    </source>
</evidence>
<dbReference type="SMART" id="SM00343">
    <property type="entry name" value="ZnF_C2HC"/>
    <property type="match status" value="2"/>
</dbReference>
<evidence type="ECO:0000256" key="4">
    <source>
        <dbReference type="ARBA" id="ARBA00010382"/>
    </source>
</evidence>
<feature type="compositionally biased region" description="Pro residues" evidence="27">
    <location>
        <begin position="642"/>
        <end position="658"/>
    </location>
</feature>
<dbReference type="InterPro" id="IPR013083">
    <property type="entry name" value="Znf_RING/FYVE/PHD"/>
</dbReference>
<evidence type="ECO:0000256" key="27">
    <source>
        <dbReference type="SAM" id="MobiDB-lite"/>
    </source>
</evidence>
<evidence type="ECO:0000256" key="14">
    <source>
        <dbReference type="ARBA" id="ARBA00022884"/>
    </source>
</evidence>
<keyword evidence="14 25" id="KW-0694">RNA-binding</keyword>
<keyword evidence="22 26" id="KW-0539">Nucleus</keyword>
<dbReference type="Gene3D" id="4.10.60.10">
    <property type="entry name" value="Zinc finger, CCHC-type"/>
    <property type="match status" value="1"/>
</dbReference>
<evidence type="ECO:0000313" key="30">
    <source>
        <dbReference type="Proteomes" id="UP001367676"/>
    </source>
</evidence>
<comment type="caution">
    <text evidence="29">The sequence shown here is derived from an EMBL/GenBank/DDBJ whole genome shotgun (WGS) entry which is preliminary data.</text>
</comment>
<dbReference type="FunFam" id="1.10.10.2360:FF:000001">
    <property type="entry name" value="Nuclear pore complex protein Nup98-Nup96"/>
    <property type="match status" value="1"/>
</dbReference>
<evidence type="ECO:0000256" key="9">
    <source>
        <dbReference type="ARBA" id="ARBA00022723"/>
    </source>
</evidence>
<feature type="compositionally biased region" description="Gly residues" evidence="27">
    <location>
        <begin position="721"/>
        <end position="732"/>
    </location>
</feature>
<keyword evidence="15" id="KW-0653">Protein transport</keyword>
<dbReference type="AlphaFoldDB" id="A0AAN9TA91"/>
<dbReference type="InterPro" id="IPR055256">
    <property type="entry name" value="KH_1_KHDC4/BBP-like"/>
</dbReference>
<evidence type="ECO:0000256" key="12">
    <source>
        <dbReference type="ARBA" id="ARBA00022816"/>
    </source>
</evidence>
<comment type="subcellular location">
    <subcellularLocation>
        <location evidence="2">Nucleus membrane</location>
        <topology evidence="2">Peripheral membrane protein</topology>
        <orientation evidence="2">Nucleoplasmic side</orientation>
    </subcellularLocation>
    <subcellularLocation>
        <location evidence="1">Nucleus</location>
        <location evidence="1">Nuclear pore complex</location>
    </subcellularLocation>
</comment>
<keyword evidence="19" id="KW-0906">Nuclear pore complex</keyword>
<dbReference type="GO" id="GO:0005643">
    <property type="term" value="C:nuclear pore"/>
    <property type="evidence" value="ECO:0007669"/>
    <property type="project" value="UniProtKB-SubCell"/>
</dbReference>
<dbReference type="Gene3D" id="6.10.140.1790">
    <property type="match status" value="1"/>
</dbReference>
<reference evidence="29 30" key="1">
    <citation type="submission" date="2024-03" db="EMBL/GenBank/DDBJ databases">
        <title>Adaptation during the transition from Ophiocordyceps entomopathogen to insect associate is accompanied by gene loss and intensified selection.</title>
        <authorList>
            <person name="Ward C.M."/>
            <person name="Onetto C.A."/>
            <person name="Borneman A.R."/>
        </authorList>
    </citation>
    <scope>NUCLEOTIDE SEQUENCE [LARGE SCALE GENOMIC DNA]</scope>
    <source>
        <strain evidence="29">AWRI1</strain>
        <tissue evidence="29">Single Adult Female</tissue>
    </source>
</reference>
<dbReference type="PROSITE" id="PS50158">
    <property type="entry name" value="ZF_CCHC"/>
    <property type="match status" value="1"/>
</dbReference>
<evidence type="ECO:0000256" key="7">
    <source>
        <dbReference type="ARBA" id="ARBA00022553"/>
    </source>
</evidence>
<keyword evidence="20" id="KW-0804">Transcription</keyword>
<dbReference type="InterPro" id="IPR001878">
    <property type="entry name" value="Znf_CCHC"/>
</dbReference>
<dbReference type="InterPro" id="IPR004087">
    <property type="entry name" value="KH_dom"/>
</dbReference>
<keyword evidence="11 24" id="KW-0863">Zinc-finger</keyword>
<keyword evidence="18" id="KW-0805">Transcription regulation</keyword>
<evidence type="ECO:0000256" key="22">
    <source>
        <dbReference type="ARBA" id="ARBA00023242"/>
    </source>
</evidence>
<evidence type="ECO:0000256" key="15">
    <source>
        <dbReference type="ARBA" id="ARBA00022927"/>
    </source>
</evidence>
<dbReference type="Pfam" id="PF21240">
    <property type="entry name" value="Nup98_GLEBS"/>
    <property type="match status" value="2"/>
</dbReference>
<organism evidence="29 30">
    <name type="scientific">Parthenolecanium corni</name>
    <dbReference type="NCBI Taxonomy" id="536013"/>
    <lineage>
        <taxon>Eukaryota</taxon>
        <taxon>Metazoa</taxon>
        <taxon>Ecdysozoa</taxon>
        <taxon>Arthropoda</taxon>
        <taxon>Hexapoda</taxon>
        <taxon>Insecta</taxon>
        <taxon>Pterygota</taxon>
        <taxon>Neoptera</taxon>
        <taxon>Paraneoptera</taxon>
        <taxon>Hemiptera</taxon>
        <taxon>Sternorrhyncha</taxon>
        <taxon>Coccoidea</taxon>
        <taxon>Coccidae</taxon>
        <taxon>Parthenolecanium</taxon>
    </lineage>
</organism>
<dbReference type="FunFam" id="4.10.60.10:FF:000031">
    <property type="entry name" value="splicing factor 1"/>
    <property type="match status" value="1"/>
</dbReference>
<feature type="compositionally biased region" description="Low complexity" evidence="27">
    <location>
        <begin position="671"/>
        <end position="688"/>
    </location>
</feature>
<proteinExistence type="inferred from homology"/>
<evidence type="ECO:0000256" key="2">
    <source>
        <dbReference type="ARBA" id="ARBA00004620"/>
    </source>
</evidence>
<keyword evidence="6" id="KW-0678">Repressor</keyword>
<feature type="region of interest" description="Disordered" evidence="27">
    <location>
        <begin position="1"/>
        <end position="26"/>
    </location>
</feature>
<dbReference type="GO" id="GO:0005654">
    <property type="term" value="C:nucleoplasm"/>
    <property type="evidence" value="ECO:0007669"/>
    <property type="project" value="UniProtKB-ARBA"/>
</dbReference>
<dbReference type="GO" id="GO:0005681">
    <property type="term" value="C:spliceosomal complex"/>
    <property type="evidence" value="ECO:0007669"/>
    <property type="project" value="UniProtKB-KW"/>
</dbReference>
<feature type="region of interest" description="Disordered" evidence="27">
    <location>
        <begin position="550"/>
        <end position="583"/>
    </location>
</feature>
<dbReference type="CDD" id="cd22382">
    <property type="entry name" value="KH-I_SF1"/>
    <property type="match status" value="1"/>
</dbReference>
<dbReference type="GO" id="GO:0045131">
    <property type="term" value="F:pre-mRNA branch point binding"/>
    <property type="evidence" value="ECO:0007669"/>
    <property type="project" value="UniProtKB-UniRule"/>
</dbReference>
<protein>
    <recommendedName>
        <fullName evidence="26">Branchpoint-bridging protein</fullName>
    </recommendedName>
</protein>
<dbReference type="Pfam" id="PF00098">
    <property type="entry name" value="zf-CCHC"/>
    <property type="match status" value="1"/>
</dbReference>
<evidence type="ECO:0000256" key="10">
    <source>
        <dbReference type="ARBA" id="ARBA00022728"/>
    </source>
</evidence>
<keyword evidence="16" id="KW-0007">Acetylation</keyword>
<dbReference type="InterPro" id="IPR047086">
    <property type="entry name" value="SF1-HH_sf"/>
</dbReference>
<dbReference type="GO" id="GO:0000398">
    <property type="term" value="P:mRNA splicing, via spliceosome"/>
    <property type="evidence" value="ECO:0007669"/>
    <property type="project" value="UniProtKB-UniRule"/>
</dbReference>